<keyword evidence="2" id="KW-0812">Transmembrane</keyword>
<keyword evidence="1" id="KW-0234">DNA repair</keyword>
<proteinExistence type="inferred from homology"/>
<comment type="similarity">
    <text evidence="1">Belongs to the helicase family.</text>
</comment>
<evidence type="ECO:0000313" key="5">
    <source>
        <dbReference type="Proteomes" id="UP000478052"/>
    </source>
</evidence>
<keyword evidence="1" id="KW-0227">DNA damage</keyword>
<feature type="transmembrane region" description="Helical" evidence="2">
    <location>
        <begin position="80"/>
        <end position="101"/>
    </location>
</feature>
<feature type="domain" description="DNA helicase Pif1-like DEAD-box helicase" evidence="3">
    <location>
        <begin position="120"/>
        <end position="255"/>
    </location>
</feature>
<reference evidence="4 5" key="1">
    <citation type="submission" date="2019-08" db="EMBL/GenBank/DDBJ databases">
        <title>Whole genome of Aphis craccivora.</title>
        <authorList>
            <person name="Voronova N.V."/>
            <person name="Shulinski R.S."/>
            <person name="Bandarenka Y.V."/>
            <person name="Zhorov D.G."/>
            <person name="Warner D."/>
        </authorList>
    </citation>
    <scope>NUCLEOTIDE SEQUENCE [LARGE SCALE GENOMIC DNA]</scope>
    <source>
        <strain evidence="4">180601</strain>
        <tissue evidence="4">Whole Body</tissue>
    </source>
</reference>
<protein>
    <recommendedName>
        <fullName evidence="1">ATP-dependent DNA helicase</fullName>
        <ecNumber evidence="1">5.6.2.3</ecNumber>
    </recommendedName>
</protein>
<keyword evidence="1" id="KW-0547">Nucleotide-binding</keyword>
<dbReference type="PANTHER" id="PTHR10492">
    <property type="match status" value="1"/>
</dbReference>
<dbReference type="AlphaFoldDB" id="A0A6G0ZFQ5"/>
<evidence type="ECO:0000256" key="2">
    <source>
        <dbReference type="SAM" id="Phobius"/>
    </source>
</evidence>
<dbReference type="GO" id="GO:0006281">
    <property type="term" value="P:DNA repair"/>
    <property type="evidence" value="ECO:0007669"/>
    <property type="project" value="UniProtKB-KW"/>
</dbReference>
<evidence type="ECO:0000313" key="4">
    <source>
        <dbReference type="EMBL" id="KAF0769295.1"/>
    </source>
</evidence>
<keyword evidence="1 4" id="KW-0347">Helicase</keyword>
<dbReference type="Proteomes" id="UP000478052">
    <property type="component" value="Unassembled WGS sequence"/>
</dbReference>
<dbReference type="PANTHER" id="PTHR10492:SF57">
    <property type="entry name" value="ATP-DEPENDENT DNA HELICASE"/>
    <property type="match status" value="1"/>
</dbReference>
<evidence type="ECO:0000256" key="1">
    <source>
        <dbReference type="RuleBase" id="RU363044"/>
    </source>
</evidence>
<keyword evidence="1" id="KW-0233">DNA recombination</keyword>
<keyword evidence="2" id="KW-0472">Membrane</keyword>
<evidence type="ECO:0000259" key="3">
    <source>
        <dbReference type="Pfam" id="PF05970"/>
    </source>
</evidence>
<dbReference type="OrthoDB" id="272985at2759"/>
<comment type="cofactor">
    <cofactor evidence="1">
        <name>Mg(2+)</name>
        <dbReference type="ChEBI" id="CHEBI:18420"/>
    </cofactor>
</comment>
<dbReference type="GO" id="GO:0043139">
    <property type="term" value="F:5'-3' DNA helicase activity"/>
    <property type="evidence" value="ECO:0007669"/>
    <property type="project" value="UniProtKB-EC"/>
</dbReference>
<dbReference type="GO" id="GO:0000723">
    <property type="term" value="P:telomere maintenance"/>
    <property type="evidence" value="ECO:0007669"/>
    <property type="project" value="InterPro"/>
</dbReference>
<dbReference type="InterPro" id="IPR027417">
    <property type="entry name" value="P-loop_NTPase"/>
</dbReference>
<gene>
    <name evidence="4" type="ORF">FWK35_00001192</name>
</gene>
<dbReference type="EMBL" id="VUJU01000619">
    <property type="protein sequence ID" value="KAF0769295.1"/>
    <property type="molecule type" value="Genomic_DNA"/>
</dbReference>
<dbReference type="Pfam" id="PF05970">
    <property type="entry name" value="PIF1"/>
    <property type="match status" value="1"/>
</dbReference>
<comment type="catalytic activity">
    <reaction evidence="1">
        <text>ATP + H2O = ADP + phosphate + H(+)</text>
        <dbReference type="Rhea" id="RHEA:13065"/>
        <dbReference type="ChEBI" id="CHEBI:15377"/>
        <dbReference type="ChEBI" id="CHEBI:15378"/>
        <dbReference type="ChEBI" id="CHEBI:30616"/>
        <dbReference type="ChEBI" id="CHEBI:43474"/>
        <dbReference type="ChEBI" id="CHEBI:456216"/>
        <dbReference type="EC" id="5.6.2.3"/>
    </reaction>
</comment>
<dbReference type="EC" id="5.6.2.3" evidence="1"/>
<dbReference type="SUPFAM" id="SSF52540">
    <property type="entry name" value="P-loop containing nucleoside triphosphate hydrolases"/>
    <property type="match status" value="1"/>
</dbReference>
<keyword evidence="2" id="KW-1133">Transmembrane helix</keyword>
<dbReference type="Gene3D" id="3.40.50.300">
    <property type="entry name" value="P-loop containing nucleotide triphosphate hydrolases"/>
    <property type="match status" value="1"/>
</dbReference>
<dbReference type="InterPro" id="IPR010285">
    <property type="entry name" value="DNA_helicase_pif1-like_DEAD"/>
</dbReference>
<keyword evidence="5" id="KW-1185">Reference proteome</keyword>
<sequence length="396" mass="44149">MRSDLRDSQFLSGGGQIPPPSVVRLHLYQQRRPRPCAQLGRRRLISFGIESKRGSPLNGSVVNVKSSSKPTTYLEMNEEIYCRAFLLIGYMCYLMCGSLLVKLRMPAPNHLVIQMNVPLLNPQQKEVYDTLMKAIVDENDGLYFLDAPGGSDKTFLMSVVLVTVRVRSNITVAVASSRIAATLLEGCCTAHSALKLPLTLQAIEERTLHNGLTSAKAHKRTLEALNRTLKDLRNDSRCFGGAMILLSGDFRQTLPHYVKKLQLTKNMRIALLNVTASEDFSEQLLTIATNFPIEFLNSLDVPGLLPHSLRLKISSIVGNHAPKHKPTKTVQRNAFGGKFEGEEGLIPRIPMIPTNMPFEFKRLQFSIRLAFAMTKSQSEFLKVAEQRLSSQPVSDS</sequence>
<organism evidence="4 5">
    <name type="scientific">Aphis craccivora</name>
    <name type="common">Cowpea aphid</name>
    <dbReference type="NCBI Taxonomy" id="307492"/>
    <lineage>
        <taxon>Eukaryota</taxon>
        <taxon>Metazoa</taxon>
        <taxon>Ecdysozoa</taxon>
        <taxon>Arthropoda</taxon>
        <taxon>Hexapoda</taxon>
        <taxon>Insecta</taxon>
        <taxon>Pterygota</taxon>
        <taxon>Neoptera</taxon>
        <taxon>Paraneoptera</taxon>
        <taxon>Hemiptera</taxon>
        <taxon>Sternorrhyncha</taxon>
        <taxon>Aphidomorpha</taxon>
        <taxon>Aphidoidea</taxon>
        <taxon>Aphididae</taxon>
        <taxon>Aphidini</taxon>
        <taxon>Aphis</taxon>
        <taxon>Aphis</taxon>
    </lineage>
</organism>
<keyword evidence="1" id="KW-0378">Hydrolase</keyword>
<dbReference type="GO" id="GO:0005524">
    <property type="term" value="F:ATP binding"/>
    <property type="evidence" value="ECO:0007669"/>
    <property type="project" value="UniProtKB-KW"/>
</dbReference>
<name>A0A6G0ZFQ5_APHCR</name>
<accession>A0A6G0ZFQ5</accession>
<dbReference type="GO" id="GO:0016787">
    <property type="term" value="F:hydrolase activity"/>
    <property type="evidence" value="ECO:0007669"/>
    <property type="project" value="UniProtKB-KW"/>
</dbReference>
<keyword evidence="1" id="KW-0067">ATP-binding</keyword>
<comment type="caution">
    <text evidence="4">The sequence shown here is derived from an EMBL/GenBank/DDBJ whole genome shotgun (WGS) entry which is preliminary data.</text>
</comment>
<dbReference type="GO" id="GO:0006310">
    <property type="term" value="P:DNA recombination"/>
    <property type="evidence" value="ECO:0007669"/>
    <property type="project" value="UniProtKB-KW"/>
</dbReference>